<dbReference type="InterPro" id="IPR019734">
    <property type="entry name" value="TPR_rpt"/>
</dbReference>
<dbReference type="Pfam" id="PF14559">
    <property type="entry name" value="TPR_19"/>
    <property type="match status" value="1"/>
</dbReference>
<proteinExistence type="predicted"/>
<dbReference type="EMBL" id="WJXZ01000001">
    <property type="protein sequence ID" value="MRS60329.1"/>
    <property type="molecule type" value="Genomic_DNA"/>
</dbReference>
<dbReference type="InterPro" id="IPR050498">
    <property type="entry name" value="Ycf3"/>
</dbReference>
<reference evidence="5 6" key="1">
    <citation type="journal article" date="2018" name="Antonie Van Leeuwenhoek">
        <title>Larkinella terrae sp. nov., isolated from soil on Jeju Island, South Korea.</title>
        <authorList>
            <person name="Ten L.N."/>
            <person name="Jeon J."/>
            <person name="Park S.J."/>
            <person name="Park S."/>
            <person name="Lee S.Y."/>
            <person name="Kim M.K."/>
            <person name="Jung H.Y."/>
        </authorList>
    </citation>
    <scope>NUCLEOTIDE SEQUENCE [LARGE SCALE GENOMIC DNA]</scope>
    <source>
        <strain evidence="5 6">KCTC 52001</strain>
    </source>
</reference>
<dbReference type="AlphaFoldDB" id="A0A7K0EER0"/>
<feature type="repeat" description="TPR" evidence="3">
    <location>
        <begin position="290"/>
        <end position="323"/>
    </location>
</feature>
<comment type="caution">
    <text evidence="5">The sequence shown here is derived from an EMBL/GenBank/DDBJ whole genome shotgun (WGS) entry which is preliminary data.</text>
</comment>
<evidence type="ECO:0000256" key="4">
    <source>
        <dbReference type="SAM" id="SignalP"/>
    </source>
</evidence>
<dbReference type="OrthoDB" id="975521at2"/>
<dbReference type="PROSITE" id="PS50005">
    <property type="entry name" value="TPR"/>
    <property type="match status" value="4"/>
</dbReference>
<keyword evidence="4" id="KW-0732">Signal</keyword>
<keyword evidence="2 3" id="KW-0802">TPR repeat</keyword>
<evidence type="ECO:0000313" key="6">
    <source>
        <dbReference type="Proteomes" id="UP000441754"/>
    </source>
</evidence>
<evidence type="ECO:0000313" key="5">
    <source>
        <dbReference type="EMBL" id="MRS60329.1"/>
    </source>
</evidence>
<organism evidence="5 6">
    <name type="scientific">Larkinella terrae</name>
    <dbReference type="NCBI Taxonomy" id="2025311"/>
    <lineage>
        <taxon>Bacteria</taxon>
        <taxon>Pseudomonadati</taxon>
        <taxon>Bacteroidota</taxon>
        <taxon>Cytophagia</taxon>
        <taxon>Cytophagales</taxon>
        <taxon>Spirosomataceae</taxon>
        <taxon>Larkinella</taxon>
    </lineage>
</organism>
<evidence type="ECO:0000256" key="1">
    <source>
        <dbReference type="ARBA" id="ARBA00022737"/>
    </source>
</evidence>
<dbReference type="Gene3D" id="1.25.40.10">
    <property type="entry name" value="Tetratricopeptide repeat domain"/>
    <property type="match status" value="5"/>
</dbReference>
<keyword evidence="6" id="KW-1185">Reference proteome</keyword>
<dbReference type="InterPro" id="IPR011990">
    <property type="entry name" value="TPR-like_helical_dom_sf"/>
</dbReference>
<dbReference type="SMART" id="SM00028">
    <property type="entry name" value="TPR"/>
    <property type="match status" value="13"/>
</dbReference>
<gene>
    <name evidence="5" type="ORF">GJJ30_03420</name>
</gene>
<dbReference type="Pfam" id="PF07719">
    <property type="entry name" value="TPR_2"/>
    <property type="match status" value="1"/>
</dbReference>
<feature type="signal peptide" evidence="4">
    <location>
        <begin position="1"/>
        <end position="19"/>
    </location>
</feature>
<sequence>MNNWKWFIGFCLLSLSAGAQDLTTRDNEEVRLLARRKVERGLYDLLNVLSQEDLNEFERNTLISESFTQGPNQLFYNGDVIVEDDVNPERTSAASVLDLSVEKYLANFDFLYRKSAGSSIQFSNFKVSNLKKGNSLYVKVFYTSLFKEKHKQIATPYVPVRRIAEVRADLVGKKWSLLITRLAFFTPADSVHFTQNDVALRIDASRPLAPDSVQASIPKTDPAQVQEQAAITAYNQLLNEGKAAFETGNLVRALEVFQEADRTKPYEDLTPRIRIYKVQKALEEQTRHSDAELKRRAELARRKRRYEEAAQVYQKLLELKPDSAALESTIRGLLEKARLKAEYNEKFALGKHQELIKDYSRIISAERKLNRRSGDQDNSSDWYLGRGRSYFMLNNLSDALADYTESLRLDFQNLEALEARAALYARQQNYPRAIADLTTYLSIDKTSAEIAARRAAYRIQTNRPAEALADYDLAVSLDNQNYRYFRDRGLFHLRSNAFERALADFNAAILRSRTQPDLFFYRGYAQTGLRQFEPAGQDFSRATELGLSAQLMARIDSIANVYYQTGLQAKVPTEALKLFGVALQLKPVYAAAWSAKGTIHLNRSEDSLAVQSFTKAIQYAGKDAKAWFQRATAWARLKDFAMASADFKQAYTIDPGNYPAMQNEARCRLEMRQFEQAGLVLGTLKAARREIEQRYPKAFLAETYWLAGRCANELGLYKTALPDLSAALDADKNWAPAYTERGRSYEALGRPERAQEDYEKAVALEPTVATHYLALGQVLEERFRYREALVQYGFCLDRSRIATVTRQARIGRSRCFFYLENYPGVIAELNQVVNLKENVDDQARMLYAKVRTGQSEEVLKEIHPDSNSARLLYVLGCANLAANNEAMALTSFKKALQTGLSKEELKKDKLLDFVKKDFRKNPLFTELIDRR</sequence>
<dbReference type="Proteomes" id="UP000441754">
    <property type="component" value="Unassembled WGS sequence"/>
</dbReference>
<keyword evidence="1" id="KW-0677">Repeat</keyword>
<dbReference type="InterPro" id="IPR013105">
    <property type="entry name" value="TPR_2"/>
</dbReference>
<dbReference type="Pfam" id="PF13432">
    <property type="entry name" value="TPR_16"/>
    <property type="match status" value="2"/>
</dbReference>
<name>A0A7K0EER0_9BACT</name>
<accession>A0A7K0EER0</accession>
<evidence type="ECO:0000256" key="2">
    <source>
        <dbReference type="ARBA" id="ARBA00022803"/>
    </source>
</evidence>
<feature type="repeat" description="TPR" evidence="3">
    <location>
        <begin position="735"/>
        <end position="768"/>
    </location>
</feature>
<dbReference type="RefSeq" id="WP_154173149.1">
    <property type="nucleotide sequence ID" value="NZ_WJXZ01000001.1"/>
</dbReference>
<evidence type="ECO:0000256" key="3">
    <source>
        <dbReference type="PROSITE-ProRule" id="PRU00339"/>
    </source>
</evidence>
<feature type="repeat" description="TPR" evidence="3">
    <location>
        <begin position="624"/>
        <end position="657"/>
    </location>
</feature>
<dbReference type="PROSITE" id="PS50293">
    <property type="entry name" value="TPR_REGION"/>
    <property type="match status" value="1"/>
</dbReference>
<protein>
    <submittedName>
        <fullName evidence="5">Tetratricopeptide repeat protein</fullName>
    </submittedName>
</protein>
<feature type="chain" id="PRO_5029614151" evidence="4">
    <location>
        <begin position="20"/>
        <end position="931"/>
    </location>
</feature>
<feature type="repeat" description="TPR" evidence="3">
    <location>
        <begin position="380"/>
        <end position="413"/>
    </location>
</feature>
<dbReference type="PANTHER" id="PTHR44858">
    <property type="entry name" value="TETRATRICOPEPTIDE REPEAT PROTEIN 6"/>
    <property type="match status" value="1"/>
</dbReference>
<dbReference type="SUPFAM" id="SSF48452">
    <property type="entry name" value="TPR-like"/>
    <property type="match status" value="3"/>
</dbReference>
<dbReference type="PANTHER" id="PTHR44858:SF1">
    <property type="entry name" value="UDP-N-ACETYLGLUCOSAMINE--PEPTIDE N-ACETYLGLUCOSAMINYLTRANSFERASE SPINDLY-RELATED"/>
    <property type="match status" value="1"/>
</dbReference>